<evidence type="ECO:0000313" key="2">
    <source>
        <dbReference type="EMBL" id="KAK5786373.1"/>
    </source>
</evidence>
<name>A0ABR0N7V7_GOSAR</name>
<gene>
    <name evidence="2" type="ORF">PVK06_041009</name>
</gene>
<accession>A0ABR0N7V7</accession>
<evidence type="ECO:0000313" key="3">
    <source>
        <dbReference type="Proteomes" id="UP001358586"/>
    </source>
</evidence>
<keyword evidence="3" id="KW-1185">Reference proteome</keyword>
<dbReference type="EMBL" id="JARKNE010000011">
    <property type="protein sequence ID" value="KAK5786373.1"/>
    <property type="molecule type" value="Genomic_DNA"/>
</dbReference>
<dbReference type="Proteomes" id="UP001358586">
    <property type="component" value="Chromosome 11"/>
</dbReference>
<reference evidence="2 3" key="1">
    <citation type="submission" date="2023-03" db="EMBL/GenBank/DDBJ databases">
        <title>WGS of Gossypium arboreum.</title>
        <authorList>
            <person name="Yu D."/>
        </authorList>
    </citation>
    <scope>NUCLEOTIDE SEQUENCE [LARGE SCALE GENOMIC DNA]</scope>
    <source>
        <tissue evidence="2">Leaf</tissue>
    </source>
</reference>
<organism evidence="2 3">
    <name type="scientific">Gossypium arboreum</name>
    <name type="common">Tree cotton</name>
    <name type="synonym">Gossypium nanking</name>
    <dbReference type="NCBI Taxonomy" id="29729"/>
    <lineage>
        <taxon>Eukaryota</taxon>
        <taxon>Viridiplantae</taxon>
        <taxon>Streptophyta</taxon>
        <taxon>Embryophyta</taxon>
        <taxon>Tracheophyta</taxon>
        <taxon>Spermatophyta</taxon>
        <taxon>Magnoliopsida</taxon>
        <taxon>eudicotyledons</taxon>
        <taxon>Gunneridae</taxon>
        <taxon>Pentapetalae</taxon>
        <taxon>rosids</taxon>
        <taxon>malvids</taxon>
        <taxon>Malvales</taxon>
        <taxon>Malvaceae</taxon>
        <taxon>Malvoideae</taxon>
        <taxon>Gossypium</taxon>
    </lineage>
</organism>
<sequence>MAHFGDSNFSLRGRLPGVLLIIFDDMPKKEMVISPSVLDPGKHTTVIFKENGDINIINNSSNASIVEGKHIKQGSKGHGTGNKSKNGRNGGKLNRVIRKRGDRFKVAGLSRVPLSDTINSMVDLINCQIEQDLSKAPSSIDNLPVKELGSLE</sequence>
<proteinExistence type="predicted"/>
<feature type="region of interest" description="Disordered" evidence="1">
    <location>
        <begin position="71"/>
        <end position="93"/>
    </location>
</feature>
<protein>
    <submittedName>
        <fullName evidence="2">Uncharacterized protein</fullName>
    </submittedName>
</protein>
<comment type="caution">
    <text evidence="2">The sequence shown here is derived from an EMBL/GenBank/DDBJ whole genome shotgun (WGS) entry which is preliminary data.</text>
</comment>
<evidence type="ECO:0000256" key="1">
    <source>
        <dbReference type="SAM" id="MobiDB-lite"/>
    </source>
</evidence>